<dbReference type="SUPFAM" id="SSF55383">
    <property type="entry name" value="Copper amine oxidase, domain N"/>
    <property type="match status" value="1"/>
</dbReference>
<keyword evidence="6" id="KW-0732">Signal</keyword>
<dbReference type="Gene3D" id="3.40.190.10">
    <property type="entry name" value="Periplasmic binding protein-like II"/>
    <property type="match status" value="2"/>
</dbReference>
<dbReference type="Pfam" id="PF12849">
    <property type="entry name" value="PBP_like_2"/>
    <property type="match status" value="1"/>
</dbReference>
<keyword evidence="5" id="KW-0813">Transport</keyword>
<comment type="subcellular location">
    <subcellularLocation>
        <location evidence="2">Cell membrane</location>
        <topology evidence="2">Lipid-anchor</topology>
    </subcellularLocation>
</comment>
<dbReference type="PANTHER" id="PTHR30570">
    <property type="entry name" value="PERIPLASMIC PHOSPHATE BINDING COMPONENT OF PHOSPHATE ABC TRANSPORTER"/>
    <property type="match status" value="1"/>
</dbReference>
<dbReference type="Proteomes" id="UP000323521">
    <property type="component" value="Chromosome"/>
</dbReference>
<name>A0A3G1L219_FORW1</name>
<feature type="domain" description="PBP" evidence="9">
    <location>
        <begin position="34"/>
        <end position="260"/>
    </location>
</feature>
<comment type="function">
    <text evidence="1">Part of the ABC transporter complex PstSACB involved in phosphate import.</text>
</comment>
<keyword evidence="5" id="KW-0592">Phosphate transport</keyword>
<dbReference type="CDD" id="cd13653">
    <property type="entry name" value="PBP2_phosphate_like_1"/>
    <property type="match status" value="1"/>
</dbReference>
<evidence type="ECO:0000256" key="3">
    <source>
        <dbReference type="ARBA" id="ARBA00008725"/>
    </source>
</evidence>
<reference evidence="10 11" key="1">
    <citation type="submission" date="2016-10" db="EMBL/GenBank/DDBJ databases">
        <title>Complete Genome Sequence of Peptococcaceae strain DCMF.</title>
        <authorList>
            <person name="Edwards R.J."/>
            <person name="Holland S.I."/>
            <person name="Deshpande N.P."/>
            <person name="Wong Y.K."/>
            <person name="Ertan H."/>
            <person name="Manefield M."/>
            <person name="Russell T.L."/>
            <person name="Lee M.J."/>
        </authorList>
    </citation>
    <scope>NUCLEOTIDE SEQUENCE [LARGE SCALE GENOMIC DNA]</scope>
    <source>
        <strain evidence="10 11">DCMF</strain>
    </source>
</reference>
<evidence type="ECO:0000259" key="9">
    <source>
        <dbReference type="Pfam" id="PF12849"/>
    </source>
</evidence>
<dbReference type="GO" id="GO:0006817">
    <property type="term" value="P:phosphate ion transport"/>
    <property type="evidence" value="ECO:0007669"/>
    <property type="project" value="UniProtKB-KW"/>
</dbReference>
<evidence type="ECO:0000256" key="7">
    <source>
        <dbReference type="ARBA" id="ARBA00023139"/>
    </source>
</evidence>
<evidence type="ECO:0000256" key="8">
    <source>
        <dbReference type="ARBA" id="ARBA00023288"/>
    </source>
</evidence>
<dbReference type="AlphaFoldDB" id="A0A3G1L219"/>
<dbReference type="GO" id="GO:0005886">
    <property type="term" value="C:plasma membrane"/>
    <property type="evidence" value="ECO:0007669"/>
    <property type="project" value="UniProtKB-SubCell"/>
</dbReference>
<accession>A0A3G1L219</accession>
<evidence type="ECO:0000313" key="10">
    <source>
        <dbReference type="EMBL" id="ATW28694.1"/>
    </source>
</evidence>
<keyword evidence="8" id="KW-0449">Lipoprotein</keyword>
<evidence type="ECO:0000256" key="4">
    <source>
        <dbReference type="ARBA" id="ARBA00011529"/>
    </source>
</evidence>
<protein>
    <recommendedName>
        <fullName evidence="9">PBP domain-containing protein</fullName>
    </recommendedName>
</protein>
<dbReference type="InterPro" id="IPR050811">
    <property type="entry name" value="Phosphate_ABC_transporter"/>
</dbReference>
<sequence>MVPLRFVSEALGAEVSYSASAKTVTITYFTNMTGTLKIGGSTTIQPLAQAAADKLMARNKGLSITIAGGGSGEGIKGAHAGTFNIGNVSRDLEKSDTDTYPGLISHTIGYDGIVVIVNTNNPVSDLTKEQVFDIFTGKIKNWKEVGGSDAAIFVQTREASSGTLTAFEELALEKKGTVLATATPHTSNGLMKQAVAQNGNAIGFLSMGYLDKTVKAPKIAGIEATQANALSKAWPYVRTLNVVTKGTPSGLAAQFINFLKSFEGQLLVSEDYLPLKAQD</sequence>
<evidence type="ECO:0000256" key="2">
    <source>
        <dbReference type="ARBA" id="ARBA00004193"/>
    </source>
</evidence>
<organism evidence="10 11">
    <name type="scientific">Formimonas warabiya</name>
    <dbReference type="NCBI Taxonomy" id="1761012"/>
    <lineage>
        <taxon>Bacteria</taxon>
        <taxon>Bacillati</taxon>
        <taxon>Bacillota</taxon>
        <taxon>Clostridia</taxon>
        <taxon>Eubacteriales</taxon>
        <taxon>Peptococcaceae</taxon>
        <taxon>Candidatus Formimonas</taxon>
    </lineage>
</organism>
<proteinExistence type="inferred from homology"/>
<gene>
    <name evidence="10" type="ORF">DCMF_17120</name>
</gene>
<keyword evidence="11" id="KW-1185">Reference proteome</keyword>
<keyword evidence="7" id="KW-0564">Palmitate</keyword>
<comment type="subunit">
    <text evidence="4">The complex is composed of two ATP-binding proteins (PstB), two transmembrane proteins (PstC and PstA) and a solute-binding protein (PstS).</text>
</comment>
<dbReference type="SUPFAM" id="SSF53850">
    <property type="entry name" value="Periplasmic binding protein-like II"/>
    <property type="match status" value="1"/>
</dbReference>
<dbReference type="PANTHER" id="PTHR30570:SF1">
    <property type="entry name" value="PHOSPHATE-BINDING PROTEIN PSTS"/>
    <property type="match status" value="1"/>
</dbReference>
<dbReference type="KEGG" id="fwa:DCMF_17120"/>
<dbReference type="EMBL" id="CP017634">
    <property type="protein sequence ID" value="ATW28694.1"/>
    <property type="molecule type" value="Genomic_DNA"/>
</dbReference>
<evidence type="ECO:0000256" key="1">
    <source>
        <dbReference type="ARBA" id="ARBA00002841"/>
    </source>
</evidence>
<evidence type="ECO:0000256" key="6">
    <source>
        <dbReference type="ARBA" id="ARBA00022729"/>
    </source>
</evidence>
<dbReference type="InterPro" id="IPR024370">
    <property type="entry name" value="PBP_domain"/>
</dbReference>
<evidence type="ECO:0000256" key="5">
    <source>
        <dbReference type="ARBA" id="ARBA00022592"/>
    </source>
</evidence>
<comment type="similarity">
    <text evidence="3">Belongs to the PstS family.</text>
</comment>
<evidence type="ECO:0000313" key="11">
    <source>
        <dbReference type="Proteomes" id="UP000323521"/>
    </source>
</evidence>
<dbReference type="InterPro" id="IPR036582">
    <property type="entry name" value="Mao_N_sf"/>
</dbReference>